<keyword evidence="3 10" id="KW-0808">Transferase</keyword>
<dbReference type="Proteomes" id="UP000012073">
    <property type="component" value="Unassembled WGS sequence"/>
</dbReference>
<evidence type="ECO:0000256" key="8">
    <source>
        <dbReference type="ARBA" id="ARBA00071654"/>
    </source>
</evidence>
<evidence type="ECO:0000256" key="2">
    <source>
        <dbReference type="ARBA" id="ARBA00011233"/>
    </source>
</evidence>
<dbReference type="PANTHER" id="PTHR12213">
    <property type="entry name" value="CORRINOID ADENOSYLTRANSFERASE"/>
    <property type="match status" value="1"/>
</dbReference>
<dbReference type="GO" id="GO:0005524">
    <property type="term" value="F:ATP binding"/>
    <property type="evidence" value="ECO:0007669"/>
    <property type="project" value="UniProtKB-UniRule"/>
</dbReference>
<dbReference type="InterPro" id="IPR029499">
    <property type="entry name" value="PduO-typ"/>
</dbReference>
<dbReference type="STRING" id="2769.R7Q991"/>
<evidence type="ECO:0000256" key="6">
    <source>
        <dbReference type="ARBA" id="ARBA00051988"/>
    </source>
</evidence>
<accession>R7Q991</accession>
<dbReference type="PhylomeDB" id="R7Q991"/>
<organism evidence="12 13">
    <name type="scientific">Chondrus crispus</name>
    <name type="common">Carrageen Irish moss</name>
    <name type="synonym">Polymorpha crispa</name>
    <dbReference type="NCBI Taxonomy" id="2769"/>
    <lineage>
        <taxon>Eukaryota</taxon>
        <taxon>Rhodophyta</taxon>
        <taxon>Florideophyceae</taxon>
        <taxon>Rhodymeniophycidae</taxon>
        <taxon>Gigartinales</taxon>
        <taxon>Gigartinaceae</taxon>
        <taxon>Chondrus</taxon>
    </lineage>
</organism>
<evidence type="ECO:0000256" key="5">
    <source>
        <dbReference type="ARBA" id="ARBA00022840"/>
    </source>
</evidence>
<dbReference type="GeneID" id="17321561"/>
<evidence type="ECO:0000256" key="10">
    <source>
        <dbReference type="RuleBase" id="RU366026"/>
    </source>
</evidence>
<dbReference type="Gene3D" id="1.20.1200.10">
    <property type="entry name" value="Cobalamin adenosyltransferase-like"/>
    <property type="match status" value="1"/>
</dbReference>
<dbReference type="FunFam" id="1.20.1200.10:FF:000001">
    <property type="entry name" value="Cob(I)yrinic acid a,c-diamide adenosyltransferase"/>
    <property type="match status" value="1"/>
</dbReference>
<evidence type="ECO:0000256" key="7">
    <source>
        <dbReference type="ARBA" id="ARBA00056747"/>
    </source>
</evidence>
<keyword evidence="4 10" id="KW-0547">Nucleotide-binding</keyword>
<evidence type="ECO:0000256" key="9">
    <source>
        <dbReference type="ARBA" id="ARBA00075216"/>
    </source>
</evidence>
<dbReference type="InterPro" id="IPR036451">
    <property type="entry name" value="CblAdoTrfase-like_sf"/>
</dbReference>
<feature type="domain" description="Cobalamin adenosyltransferase-like" evidence="11">
    <location>
        <begin position="3"/>
        <end position="187"/>
    </location>
</feature>
<dbReference type="OMA" id="HQACTVV"/>
<comment type="subunit">
    <text evidence="2">Homotrimer.</text>
</comment>
<proteinExistence type="inferred from homology"/>
<comment type="catalytic activity">
    <reaction evidence="6">
        <text>cob(I)alamin-[corrinoid adenosyltransferase] + ATP = apo-[corrinoid adenosyltransferase] + adenosylcob(III)alamin + triphosphate</text>
        <dbReference type="Rhea" id="RHEA:56796"/>
        <dbReference type="Rhea" id="RHEA-COMP:14743"/>
        <dbReference type="Rhea" id="RHEA-COMP:14744"/>
        <dbReference type="ChEBI" id="CHEBI:18036"/>
        <dbReference type="ChEBI" id="CHEBI:18408"/>
        <dbReference type="ChEBI" id="CHEBI:30616"/>
        <dbReference type="ChEBI" id="CHEBI:60488"/>
        <dbReference type="ChEBI" id="CHEBI:83228"/>
    </reaction>
    <physiologicalReaction direction="left-to-right" evidence="6">
        <dbReference type="Rhea" id="RHEA:56797"/>
    </physiologicalReaction>
</comment>
<dbReference type="EMBL" id="HG001669">
    <property type="protein sequence ID" value="CDF34025.1"/>
    <property type="molecule type" value="Genomic_DNA"/>
</dbReference>
<sequence>MKVYTRTGDTGKTSLFNGARVAKNHALIDAYGTVDECNAAIGLACSHLASPNAHLAENTESDSERKLVLSRLHTIQNYLFDLGAHLATPRSTSSDNKIARTQFSSNASTQLEEWIDAMDKDLAPLTTFVLPGGHPSAAALHLARTIARRAERAVTPLFVDGEQEIDESAFQFINRLSDYLFVASRYANQIMGVQDVTWTKGARARLSTPTISLKIVSIQCFSYST</sequence>
<evidence type="ECO:0000313" key="13">
    <source>
        <dbReference type="Proteomes" id="UP000012073"/>
    </source>
</evidence>
<keyword evidence="5 10" id="KW-0067">ATP-binding</keyword>
<dbReference type="GO" id="GO:0008817">
    <property type="term" value="F:corrinoid adenosyltransferase activity"/>
    <property type="evidence" value="ECO:0007669"/>
    <property type="project" value="TreeGrafter"/>
</dbReference>
<name>R7Q991_CHOCR</name>
<dbReference type="GO" id="GO:0009235">
    <property type="term" value="P:cobalamin metabolic process"/>
    <property type="evidence" value="ECO:0007669"/>
    <property type="project" value="UniProtKB-ARBA"/>
</dbReference>
<gene>
    <name evidence="12" type="ORF">CHC_T00002690001</name>
</gene>
<dbReference type="AlphaFoldDB" id="R7Q991"/>
<dbReference type="KEGG" id="ccp:CHC_T00002690001"/>
<protein>
    <recommendedName>
        <fullName evidence="8">Corrinoid adenosyltransferase MMAB</fullName>
    </recommendedName>
    <alternativeName>
        <fullName evidence="9">ATP:co(I)rrinoid adenosyltransferase MMAB</fullName>
    </alternativeName>
</protein>
<dbReference type="SUPFAM" id="SSF89028">
    <property type="entry name" value="Cobalamin adenosyltransferase-like"/>
    <property type="match status" value="1"/>
</dbReference>
<dbReference type="PANTHER" id="PTHR12213:SF0">
    <property type="entry name" value="CORRINOID ADENOSYLTRANSFERASE MMAB"/>
    <property type="match status" value="1"/>
</dbReference>
<evidence type="ECO:0000259" key="11">
    <source>
        <dbReference type="Pfam" id="PF01923"/>
    </source>
</evidence>
<dbReference type="RefSeq" id="XP_005713844.1">
    <property type="nucleotide sequence ID" value="XM_005713787.1"/>
</dbReference>
<evidence type="ECO:0000256" key="4">
    <source>
        <dbReference type="ARBA" id="ARBA00022741"/>
    </source>
</evidence>
<comment type="similarity">
    <text evidence="1 10">Belongs to the Cob(I)alamin adenosyltransferase family.</text>
</comment>
<reference evidence="13" key="1">
    <citation type="journal article" date="2013" name="Proc. Natl. Acad. Sci. U.S.A.">
        <title>Genome structure and metabolic features in the red seaweed Chondrus crispus shed light on evolution of the Archaeplastida.</title>
        <authorList>
            <person name="Collen J."/>
            <person name="Porcel B."/>
            <person name="Carre W."/>
            <person name="Ball S.G."/>
            <person name="Chaparro C."/>
            <person name="Tonon T."/>
            <person name="Barbeyron T."/>
            <person name="Michel G."/>
            <person name="Noel B."/>
            <person name="Valentin K."/>
            <person name="Elias M."/>
            <person name="Artiguenave F."/>
            <person name="Arun A."/>
            <person name="Aury J.M."/>
            <person name="Barbosa-Neto J.F."/>
            <person name="Bothwell J.H."/>
            <person name="Bouget F.Y."/>
            <person name="Brillet L."/>
            <person name="Cabello-Hurtado F."/>
            <person name="Capella-Gutierrez S."/>
            <person name="Charrier B."/>
            <person name="Cladiere L."/>
            <person name="Cock J.M."/>
            <person name="Coelho S.M."/>
            <person name="Colleoni C."/>
            <person name="Czjzek M."/>
            <person name="Da Silva C."/>
            <person name="Delage L."/>
            <person name="Denoeud F."/>
            <person name="Deschamps P."/>
            <person name="Dittami S.M."/>
            <person name="Gabaldon T."/>
            <person name="Gachon C.M."/>
            <person name="Groisillier A."/>
            <person name="Herve C."/>
            <person name="Jabbari K."/>
            <person name="Katinka M."/>
            <person name="Kloareg B."/>
            <person name="Kowalczyk N."/>
            <person name="Labadie K."/>
            <person name="Leblanc C."/>
            <person name="Lopez P.J."/>
            <person name="McLachlan D.H."/>
            <person name="Meslet-Cladiere L."/>
            <person name="Moustafa A."/>
            <person name="Nehr Z."/>
            <person name="Nyvall Collen P."/>
            <person name="Panaud O."/>
            <person name="Partensky F."/>
            <person name="Poulain J."/>
            <person name="Rensing S.A."/>
            <person name="Rousvoal S."/>
            <person name="Samson G."/>
            <person name="Symeonidi A."/>
            <person name="Weissenbach J."/>
            <person name="Zambounis A."/>
            <person name="Wincker P."/>
            <person name="Boyen C."/>
        </authorList>
    </citation>
    <scope>NUCLEOTIDE SEQUENCE [LARGE SCALE GENOMIC DNA]</scope>
    <source>
        <strain evidence="13">cv. Stackhouse</strain>
    </source>
</reference>
<dbReference type="NCBIfam" id="TIGR00636">
    <property type="entry name" value="PduO_Nterm"/>
    <property type="match status" value="1"/>
</dbReference>
<dbReference type="InterPro" id="IPR016030">
    <property type="entry name" value="CblAdoTrfase-like"/>
</dbReference>
<dbReference type="Gramene" id="CDF34025">
    <property type="protein sequence ID" value="CDF34025"/>
    <property type="gene ID" value="CHC_T00002690001"/>
</dbReference>
<evidence type="ECO:0000256" key="1">
    <source>
        <dbReference type="ARBA" id="ARBA00007487"/>
    </source>
</evidence>
<dbReference type="OrthoDB" id="549173at2759"/>
<evidence type="ECO:0000313" key="12">
    <source>
        <dbReference type="EMBL" id="CDF34025.1"/>
    </source>
</evidence>
<evidence type="ECO:0000256" key="3">
    <source>
        <dbReference type="ARBA" id="ARBA00022679"/>
    </source>
</evidence>
<comment type="function">
    <text evidence="7">Converts cob(I)alamin to adenosylcobalamin (adenosylcob(III)alamin), a coenzyme for methylmalonyl-CoA mutase, therefore participates in the final step of the vitamin B12 conversion. Generates adenosylcobalamin (AdoCbl) and directly delivers the cofactor to MUT in a transfer that is stimulated by ATP-binding to MMAB and gated by MMAA.</text>
</comment>
<dbReference type="Pfam" id="PF01923">
    <property type="entry name" value="Cob_adeno_trans"/>
    <property type="match status" value="1"/>
</dbReference>
<keyword evidence="13" id="KW-1185">Reference proteome</keyword>